<dbReference type="GO" id="GO:0004674">
    <property type="term" value="F:protein serine/threonine kinase activity"/>
    <property type="evidence" value="ECO:0007669"/>
    <property type="project" value="UniProtKB-EC"/>
</dbReference>
<organism evidence="6 7">
    <name type="scientific">Botrimarina mediterranea</name>
    <dbReference type="NCBI Taxonomy" id="2528022"/>
    <lineage>
        <taxon>Bacteria</taxon>
        <taxon>Pseudomonadati</taxon>
        <taxon>Planctomycetota</taxon>
        <taxon>Planctomycetia</taxon>
        <taxon>Pirellulales</taxon>
        <taxon>Lacipirellulaceae</taxon>
        <taxon>Botrimarina</taxon>
    </lineage>
</organism>
<gene>
    <name evidence="6" type="primary">pknA</name>
    <name evidence="6" type="ORF">Spa11_27450</name>
</gene>
<dbReference type="SMART" id="SM00220">
    <property type="entry name" value="S_TKc"/>
    <property type="match status" value="1"/>
</dbReference>
<dbReference type="Gene3D" id="3.30.200.20">
    <property type="entry name" value="Phosphorylase Kinase, domain 1"/>
    <property type="match status" value="1"/>
</dbReference>
<dbReference type="PROSITE" id="PS00108">
    <property type="entry name" value="PROTEIN_KINASE_ST"/>
    <property type="match status" value="1"/>
</dbReference>
<dbReference type="AlphaFoldDB" id="A0A518K9T0"/>
<dbReference type="InterPro" id="IPR000719">
    <property type="entry name" value="Prot_kinase_dom"/>
</dbReference>
<dbReference type="Proteomes" id="UP000316426">
    <property type="component" value="Chromosome"/>
</dbReference>
<keyword evidence="7" id="KW-1185">Reference proteome</keyword>
<dbReference type="CDD" id="cd14014">
    <property type="entry name" value="STKc_PknB_like"/>
    <property type="match status" value="1"/>
</dbReference>
<dbReference type="SUPFAM" id="SSF56112">
    <property type="entry name" value="Protein kinase-like (PK-like)"/>
    <property type="match status" value="1"/>
</dbReference>
<feature type="domain" description="Protein kinase" evidence="5">
    <location>
        <begin position="131"/>
        <end position="387"/>
    </location>
</feature>
<dbReference type="EC" id="2.7.11.1" evidence="6"/>
<keyword evidence="3 6" id="KW-0418">Kinase</keyword>
<evidence type="ECO:0000256" key="4">
    <source>
        <dbReference type="ARBA" id="ARBA00022840"/>
    </source>
</evidence>
<keyword evidence="4" id="KW-0067">ATP-binding</keyword>
<evidence type="ECO:0000313" key="7">
    <source>
        <dbReference type="Proteomes" id="UP000316426"/>
    </source>
</evidence>
<name>A0A518K9T0_9BACT</name>
<dbReference type="Pfam" id="PF00069">
    <property type="entry name" value="Pkinase"/>
    <property type="match status" value="1"/>
</dbReference>
<dbReference type="Gene3D" id="1.10.510.10">
    <property type="entry name" value="Transferase(Phosphotransferase) domain 1"/>
    <property type="match status" value="1"/>
</dbReference>
<evidence type="ECO:0000256" key="2">
    <source>
        <dbReference type="ARBA" id="ARBA00022741"/>
    </source>
</evidence>
<dbReference type="GO" id="GO:0005524">
    <property type="term" value="F:ATP binding"/>
    <property type="evidence" value="ECO:0007669"/>
    <property type="project" value="UniProtKB-KW"/>
</dbReference>
<accession>A0A518K9T0</accession>
<dbReference type="PANTHER" id="PTHR43289:SF6">
    <property type="entry name" value="SERINE_THREONINE-PROTEIN KINASE NEKL-3"/>
    <property type="match status" value="1"/>
</dbReference>
<proteinExistence type="predicted"/>
<evidence type="ECO:0000313" key="6">
    <source>
        <dbReference type="EMBL" id="QDV74541.1"/>
    </source>
</evidence>
<dbReference type="InterPro" id="IPR008271">
    <property type="entry name" value="Ser/Thr_kinase_AS"/>
</dbReference>
<evidence type="ECO:0000256" key="1">
    <source>
        <dbReference type="ARBA" id="ARBA00022679"/>
    </source>
</evidence>
<protein>
    <submittedName>
        <fullName evidence="6">Serine/threonine-protein kinase PknA</fullName>
        <ecNumber evidence="6">2.7.11.1</ecNumber>
    </submittedName>
</protein>
<dbReference type="InterPro" id="IPR011009">
    <property type="entry name" value="Kinase-like_dom_sf"/>
</dbReference>
<dbReference type="EMBL" id="CP036349">
    <property type="protein sequence ID" value="QDV74541.1"/>
    <property type="molecule type" value="Genomic_DNA"/>
</dbReference>
<evidence type="ECO:0000259" key="5">
    <source>
        <dbReference type="PROSITE" id="PS50011"/>
    </source>
</evidence>
<keyword evidence="2" id="KW-0547">Nucleotide-binding</keyword>
<reference evidence="6 7" key="1">
    <citation type="submission" date="2019-02" db="EMBL/GenBank/DDBJ databases">
        <title>Deep-cultivation of Planctomycetes and their phenomic and genomic characterization uncovers novel biology.</title>
        <authorList>
            <person name="Wiegand S."/>
            <person name="Jogler M."/>
            <person name="Boedeker C."/>
            <person name="Pinto D."/>
            <person name="Vollmers J."/>
            <person name="Rivas-Marin E."/>
            <person name="Kohn T."/>
            <person name="Peeters S.H."/>
            <person name="Heuer A."/>
            <person name="Rast P."/>
            <person name="Oberbeckmann S."/>
            <person name="Bunk B."/>
            <person name="Jeske O."/>
            <person name="Meyerdierks A."/>
            <person name="Storesund J.E."/>
            <person name="Kallscheuer N."/>
            <person name="Luecker S."/>
            <person name="Lage O.M."/>
            <person name="Pohl T."/>
            <person name="Merkel B.J."/>
            <person name="Hornburger P."/>
            <person name="Mueller R.-W."/>
            <person name="Bruemmer F."/>
            <person name="Labrenz M."/>
            <person name="Spormann A.M."/>
            <person name="Op den Camp H."/>
            <person name="Overmann J."/>
            <person name="Amann R."/>
            <person name="Jetten M.S.M."/>
            <person name="Mascher T."/>
            <person name="Medema M.H."/>
            <person name="Devos D.P."/>
            <person name="Kaster A.-K."/>
            <person name="Ovreas L."/>
            <person name="Rohde M."/>
            <person name="Galperin M.Y."/>
            <person name="Jogler C."/>
        </authorList>
    </citation>
    <scope>NUCLEOTIDE SEQUENCE [LARGE SCALE GENOMIC DNA]</scope>
    <source>
        <strain evidence="6 7">Spa11</strain>
    </source>
</reference>
<dbReference type="PROSITE" id="PS50011">
    <property type="entry name" value="PROTEIN_KINASE_DOM"/>
    <property type="match status" value="1"/>
</dbReference>
<sequence>MSDTQEPDSLEYLLAFERAVQADPLPDVGGWVERWPDPKSRCDVASSLLLCAVEHLGFDIAWLKTQQGDPRFPSTVWASGELLRMVYRDQVDSRGRPRWGDYESFGVPADQLGLRADKDRYSLGQVVAGRYQLTRRLGGGGVGVVYEACDTAESRNVAVKVPLEVEDDERFSEAIRKEAAVLASLSHPGVPRFVDLLEAERGPVLVTELVTGDSLEDRGRLSFEEALPLVIQVAEVLDDLHQAGYVHGDVKPDNILVDGSEKATLIDFNVSRIDNPTTATEGFPGGTLPFMSPEAVVGVAADVDLRQDVYALGSLLYQLVVGEPLMRPKGREEAVVMSVLLGGSHEPKFADDIPESVRRLCQAAISRHPLSRFETASDFAATCSQVLSNPTAEHDIPPARTELHSWRLGVALGTLAVRQRRITTTLGESDDLAVLQDLLPNIIGVTTAMDEVVPLAERLCVPVTEWEGADECRTLFYRQRRLQTDDLLRLKALAPEAEQWTRDTLKTVETGLTDSLPQGAALYFAALQSRFVPYASSAAERWPGVAIPVGFPEKVTGAFLLACASPGEATDWGRSLQQLDYAVVRWLRWGVVPC</sequence>
<dbReference type="RefSeq" id="WP_197529384.1">
    <property type="nucleotide sequence ID" value="NZ_CP036349.1"/>
</dbReference>
<keyword evidence="1 6" id="KW-0808">Transferase</keyword>
<dbReference type="PANTHER" id="PTHR43289">
    <property type="entry name" value="MITOGEN-ACTIVATED PROTEIN KINASE KINASE KINASE 20-RELATED"/>
    <property type="match status" value="1"/>
</dbReference>
<evidence type="ECO:0000256" key="3">
    <source>
        <dbReference type="ARBA" id="ARBA00022777"/>
    </source>
</evidence>
<dbReference type="KEGG" id="bmei:Spa11_27450"/>